<feature type="region of interest" description="Disordered" evidence="1">
    <location>
        <begin position="568"/>
        <end position="607"/>
    </location>
</feature>
<feature type="domain" description="RING zinc finger-like" evidence="2">
    <location>
        <begin position="515"/>
        <end position="615"/>
    </location>
</feature>
<proteinExistence type="predicted"/>
<feature type="compositionally biased region" description="Low complexity" evidence="1">
    <location>
        <begin position="387"/>
        <end position="407"/>
    </location>
</feature>
<dbReference type="OMA" id="QIYCASC"/>
<feature type="region of interest" description="Disordered" evidence="1">
    <location>
        <begin position="173"/>
        <end position="270"/>
    </location>
</feature>
<dbReference type="HOGENOM" id="CLU_029950_1_0_1"/>
<dbReference type="AlphaFoldDB" id="C1G918"/>
<feature type="compositionally biased region" description="Pro residues" evidence="1">
    <location>
        <begin position="335"/>
        <end position="349"/>
    </location>
</feature>
<dbReference type="Pfam" id="PF25080">
    <property type="entry name" value="zf_RING-like"/>
    <property type="match status" value="1"/>
</dbReference>
<gene>
    <name evidence="3" type="ORF">PADG_03754</name>
</gene>
<feature type="compositionally biased region" description="Polar residues" evidence="1">
    <location>
        <begin position="297"/>
        <end position="316"/>
    </location>
</feature>
<feature type="compositionally biased region" description="Polar residues" evidence="1">
    <location>
        <begin position="495"/>
        <end position="505"/>
    </location>
</feature>
<sequence>MPPRASLTSSFSVSDANNEVVCPLTNNDGSNCRKRCLGEKRYRSMQEHIRRAHPNHYIPKLPATEESFQLMVNTPPEQRSHGLPQPNTSHPRRGDPGDRDIFGTSHDRSSPRTPRTLDEAHPAAATAAVALAQLHHHRLTGDWDSEPDIHSDIDIRRDRMRSSIELPPLRDHFKQQRHQQDATIPPFQSTSSVSRPRELLPSILSHSPPGRSSTLPPIQRREKLQRSRKGSLTQSARRARHERNRSKEFGRRPSLNERKALSAEPQTAAWVQGKRWEDLIEAATSATEVDDRDLTPVSKSPQFNPFNHNVTSAPSTTKHRSSLPPAFQSSSIPGLPTPQPHYRQLPPPSLSYTASPLQKALTPPPYEPHNSNPNPNVADNDLEPFPSIESSLDSTSTSSISISTSISGKNFHMSSTGLASGTSNNSDSSPIQPPAPRPSLPSSSYNTHNPSSHPQQLQNHHHHHHHHHHQQQQQQQQQHYHHLYNPNHRPHHRLSNPTPLSSSSITLAGNKGIQIYCANCSRPWPVRDCFACTNCICGVCRECVSVVMGGGGGGGGLQTTSAGQPASILNLSGGADGDGGAGSGSGSGSGNGNGNGVRQEGMQVQGQGRKGCPHCGIMGGLWKGIQLDFR</sequence>
<feature type="compositionally biased region" description="Polar residues" evidence="1">
    <location>
        <begin position="412"/>
        <end position="427"/>
    </location>
</feature>
<keyword evidence="4" id="KW-1185">Reference proteome</keyword>
<reference evidence="3 4" key="1">
    <citation type="journal article" date="2011" name="PLoS Genet.">
        <title>Comparative genomic analysis of human fungal pathogens causing paracoccidioidomycosis.</title>
        <authorList>
            <person name="Desjardins C.A."/>
            <person name="Champion M.D."/>
            <person name="Holder J.W."/>
            <person name="Muszewska A."/>
            <person name="Goldberg J."/>
            <person name="Bailao A.M."/>
            <person name="Brigido M.M."/>
            <person name="Ferreira M.E."/>
            <person name="Garcia A.M."/>
            <person name="Grynberg M."/>
            <person name="Gujja S."/>
            <person name="Heiman D.I."/>
            <person name="Henn M.R."/>
            <person name="Kodira C.D."/>
            <person name="Leon-Narvaez H."/>
            <person name="Longo L.V."/>
            <person name="Ma L.J."/>
            <person name="Malavazi I."/>
            <person name="Matsuo A.L."/>
            <person name="Morais F.V."/>
            <person name="Pereira M."/>
            <person name="Rodriguez-Brito S."/>
            <person name="Sakthikumar S."/>
            <person name="Salem-Izacc S.M."/>
            <person name="Sykes S.M."/>
            <person name="Teixeira M.M."/>
            <person name="Vallejo M.C."/>
            <person name="Walter M.E."/>
            <person name="Yandava C."/>
            <person name="Young S."/>
            <person name="Zeng Q."/>
            <person name="Zucker J."/>
            <person name="Felipe M.S."/>
            <person name="Goldman G.H."/>
            <person name="Haas B.J."/>
            <person name="McEwen J.G."/>
            <person name="Nino-Vega G."/>
            <person name="Puccia R."/>
            <person name="San-Blas G."/>
            <person name="Soares C.M."/>
            <person name="Birren B.W."/>
            <person name="Cuomo C.A."/>
        </authorList>
    </citation>
    <scope>NUCLEOTIDE SEQUENCE [LARGE SCALE GENOMIC DNA]</scope>
    <source>
        <strain evidence="3 4">Pb18</strain>
    </source>
</reference>
<dbReference type="Proteomes" id="UP000001628">
    <property type="component" value="Unassembled WGS sequence"/>
</dbReference>
<feature type="compositionally biased region" description="Basic and acidic residues" evidence="1">
    <location>
        <begin position="245"/>
        <end position="261"/>
    </location>
</feature>
<dbReference type="OrthoDB" id="5405791at2759"/>
<name>C1G918_PARBD</name>
<evidence type="ECO:0000313" key="4">
    <source>
        <dbReference type="Proteomes" id="UP000001628"/>
    </source>
</evidence>
<organism evidence="3 4">
    <name type="scientific">Paracoccidioides brasiliensis (strain Pb18)</name>
    <dbReference type="NCBI Taxonomy" id="502780"/>
    <lineage>
        <taxon>Eukaryota</taxon>
        <taxon>Fungi</taxon>
        <taxon>Dikarya</taxon>
        <taxon>Ascomycota</taxon>
        <taxon>Pezizomycotina</taxon>
        <taxon>Eurotiomycetes</taxon>
        <taxon>Eurotiomycetidae</taxon>
        <taxon>Onygenales</taxon>
        <taxon>Ajellomycetaceae</taxon>
        <taxon>Paracoccidioides</taxon>
    </lineage>
</organism>
<feature type="region of interest" description="Disordered" evidence="1">
    <location>
        <begin position="75"/>
        <end position="122"/>
    </location>
</feature>
<feature type="compositionally biased region" description="Basic and acidic residues" evidence="1">
    <location>
        <begin position="92"/>
        <end position="121"/>
    </location>
</feature>
<dbReference type="RefSeq" id="XP_010759167.1">
    <property type="nucleotide sequence ID" value="XM_010760865.1"/>
</dbReference>
<accession>C1G918</accession>
<feature type="compositionally biased region" description="Gly residues" evidence="1">
    <location>
        <begin position="574"/>
        <end position="595"/>
    </location>
</feature>
<dbReference type="GeneID" id="22583009"/>
<evidence type="ECO:0000313" key="3">
    <source>
        <dbReference type="EMBL" id="EEH47670.2"/>
    </source>
</evidence>
<evidence type="ECO:0000256" key="1">
    <source>
        <dbReference type="SAM" id="MobiDB-lite"/>
    </source>
</evidence>
<dbReference type="VEuPathDB" id="FungiDB:PADG_03754"/>
<feature type="compositionally biased region" description="Low complexity" evidence="1">
    <location>
        <begin position="471"/>
        <end position="487"/>
    </location>
</feature>
<dbReference type="STRING" id="502780.C1G918"/>
<dbReference type="InParanoid" id="C1G918"/>
<feature type="region of interest" description="Disordered" evidence="1">
    <location>
        <begin position="285"/>
        <end position="505"/>
    </location>
</feature>
<dbReference type="eggNOG" id="ENOG502ST8T">
    <property type="taxonomic scope" value="Eukaryota"/>
</dbReference>
<feature type="compositionally biased region" description="Basic residues" evidence="1">
    <location>
        <begin position="459"/>
        <end position="470"/>
    </location>
</feature>
<dbReference type="KEGG" id="pbn:PADG_03754"/>
<dbReference type="InterPro" id="IPR056929">
    <property type="entry name" value="Znf_RING-like"/>
</dbReference>
<protein>
    <recommendedName>
        <fullName evidence="2">RING zinc finger-like domain-containing protein</fullName>
    </recommendedName>
</protein>
<evidence type="ECO:0000259" key="2">
    <source>
        <dbReference type="Pfam" id="PF25080"/>
    </source>
</evidence>
<dbReference type="EMBL" id="KN275960">
    <property type="protein sequence ID" value="EEH47670.2"/>
    <property type="molecule type" value="Genomic_DNA"/>
</dbReference>